<dbReference type="EMBL" id="BKCJ010590604">
    <property type="protein sequence ID" value="GFB27403.1"/>
    <property type="molecule type" value="Genomic_DNA"/>
</dbReference>
<name>A0A699LAL3_TANCI</name>
<sequence length="160" mass="17601">GFAAVLAVHITGASQSRQHARTRRDLPCDIPLVSVEVLRYDIKRSKCENAGIVPTKMELILEQTQQGISHEVSVSTKGGEELERKVKTNAKKKEALLTLMAETGSIHLLSEILSCSLVLKTVVMDLMTRCTTLPSHSKSDILCFKTHGDSHMSIDFLTLS</sequence>
<evidence type="ECO:0000313" key="1">
    <source>
        <dbReference type="EMBL" id="GFB27403.1"/>
    </source>
</evidence>
<organism evidence="1">
    <name type="scientific">Tanacetum cinerariifolium</name>
    <name type="common">Dalmatian daisy</name>
    <name type="synonym">Chrysanthemum cinerariifolium</name>
    <dbReference type="NCBI Taxonomy" id="118510"/>
    <lineage>
        <taxon>Eukaryota</taxon>
        <taxon>Viridiplantae</taxon>
        <taxon>Streptophyta</taxon>
        <taxon>Embryophyta</taxon>
        <taxon>Tracheophyta</taxon>
        <taxon>Spermatophyta</taxon>
        <taxon>Magnoliopsida</taxon>
        <taxon>eudicotyledons</taxon>
        <taxon>Gunneridae</taxon>
        <taxon>Pentapetalae</taxon>
        <taxon>asterids</taxon>
        <taxon>campanulids</taxon>
        <taxon>Asterales</taxon>
        <taxon>Asteraceae</taxon>
        <taxon>Asteroideae</taxon>
        <taxon>Anthemideae</taxon>
        <taxon>Anthemidinae</taxon>
        <taxon>Tanacetum</taxon>
    </lineage>
</organism>
<accession>A0A699LAL3</accession>
<proteinExistence type="predicted"/>
<reference evidence="1" key="1">
    <citation type="journal article" date="2019" name="Sci. Rep.">
        <title>Draft genome of Tanacetum cinerariifolium, the natural source of mosquito coil.</title>
        <authorList>
            <person name="Yamashiro T."/>
            <person name="Shiraishi A."/>
            <person name="Satake H."/>
            <person name="Nakayama K."/>
        </authorList>
    </citation>
    <scope>NUCLEOTIDE SEQUENCE</scope>
</reference>
<comment type="caution">
    <text evidence="1">The sequence shown here is derived from an EMBL/GenBank/DDBJ whole genome shotgun (WGS) entry which is preliminary data.</text>
</comment>
<gene>
    <name evidence="1" type="ORF">Tci_699374</name>
</gene>
<feature type="non-terminal residue" evidence="1">
    <location>
        <position position="1"/>
    </location>
</feature>
<dbReference type="AlphaFoldDB" id="A0A699LAL3"/>
<protein>
    <submittedName>
        <fullName evidence="1">Uncharacterized protein</fullName>
    </submittedName>
</protein>